<dbReference type="GO" id="GO:0003939">
    <property type="term" value="F:L-iditol 2-dehydrogenase (NAD+) activity"/>
    <property type="evidence" value="ECO:0007669"/>
    <property type="project" value="UniProtKB-EC"/>
</dbReference>
<organism evidence="3">
    <name type="scientific">uncultured Solirubrobacterales bacterium</name>
    <dbReference type="NCBI Taxonomy" id="768556"/>
    <lineage>
        <taxon>Bacteria</taxon>
        <taxon>Bacillati</taxon>
        <taxon>Actinomycetota</taxon>
        <taxon>Thermoleophilia</taxon>
        <taxon>Solirubrobacterales</taxon>
        <taxon>environmental samples</taxon>
    </lineage>
</organism>
<dbReference type="InterPro" id="IPR013154">
    <property type="entry name" value="ADH-like_N"/>
</dbReference>
<dbReference type="InterPro" id="IPR050129">
    <property type="entry name" value="Zn_alcohol_dh"/>
</dbReference>
<sequence length="168" mass="17524">MLALEYTPTVARHAAGRVSPRAGGGALRLREMAPPRPPTRDWISVRPRLSGICGSDQALFSGSASPYLGTLTSAPFVPGHEIVGEVAGGPRRGERVVVEPALSCAVRGIEPECPECAEGMTALCRHTVEGVVSAGLQIGYCRDTGGGWSEGLVAHTSQLHAVPDELSD</sequence>
<dbReference type="SUPFAM" id="SSF50129">
    <property type="entry name" value="GroES-like"/>
    <property type="match status" value="1"/>
</dbReference>
<protein>
    <submittedName>
        <fullName evidence="3">Sorbitol dehydrogenase</fullName>
        <ecNumber evidence="3">1.1.1.14</ecNumber>
    </submittedName>
</protein>
<evidence type="ECO:0000256" key="1">
    <source>
        <dbReference type="ARBA" id="ARBA00023002"/>
    </source>
</evidence>
<dbReference type="EMBL" id="CADCVU010000099">
    <property type="protein sequence ID" value="CAA9499064.1"/>
    <property type="molecule type" value="Genomic_DNA"/>
</dbReference>
<feature type="domain" description="Alcohol dehydrogenase-like N-terminal" evidence="2">
    <location>
        <begin position="41"/>
        <end position="164"/>
    </location>
</feature>
<name>A0A6J4SGV6_9ACTN</name>
<dbReference type="Pfam" id="PF08240">
    <property type="entry name" value="ADH_N"/>
    <property type="match status" value="1"/>
</dbReference>
<dbReference type="Gene3D" id="3.90.180.10">
    <property type="entry name" value="Medium-chain alcohol dehydrogenases, catalytic domain"/>
    <property type="match status" value="1"/>
</dbReference>
<accession>A0A6J4SGV6</accession>
<dbReference type="AlphaFoldDB" id="A0A6J4SGV6"/>
<keyword evidence="1 3" id="KW-0560">Oxidoreductase</keyword>
<evidence type="ECO:0000259" key="2">
    <source>
        <dbReference type="Pfam" id="PF08240"/>
    </source>
</evidence>
<proteinExistence type="predicted"/>
<dbReference type="EC" id="1.1.1.14" evidence="3"/>
<reference evidence="3" key="1">
    <citation type="submission" date="2020-02" db="EMBL/GenBank/DDBJ databases">
        <authorList>
            <person name="Meier V. D."/>
        </authorList>
    </citation>
    <scope>NUCLEOTIDE SEQUENCE</scope>
    <source>
        <strain evidence="3">AVDCRST_MAG45</strain>
    </source>
</reference>
<feature type="non-terminal residue" evidence="3">
    <location>
        <position position="168"/>
    </location>
</feature>
<dbReference type="InterPro" id="IPR011032">
    <property type="entry name" value="GroES-like_sf"/>
</dbReference>
<evidence type="ECO:0000313" key="3">
    <source>
        <dbReference type="EMBL" id="CAA9499064.1"/>
    </source>
</evidence>
<gene>
    <name evidence="3" type="ORF">AVDCRST_MAG45-1178</name>
</gene>
<dbReference type="PANTHER" id="PTHR43401:SF2">
    <property type="entry name" value="L-THREONINE 3-DEHYDROGENASE"/>
    <property type="match status" value="1"/>
</dbReference>
<dbReference type="PANTHER" id="PTHR43401">
    <property type="entry name" value="L-THREONINE 3-DEHYDROGENASE"/>
    <property type="match status" value="1"/>
</dbReference>